<evidence type="ECO:0000256" key="3">
    <source>
        <dbReference type="ARBA" id="ARBA00022670"/>
    </source>
</evidence>
<dbReference type="InterPro" id="IPR001394">
    <property type="entry name" value="Peptidase_C19_UCH"/>
</dbReference>
<name>A0A2T9Z9D6_9FUNG</name>
<keyword evidence="11" id="KW-1185">Reference proteome</keyword>
<comment type="similarity">
    <text evidence="2 7">Belongs to the peptidase C19 family.</text>
</comment>
<dbReference type="InterPro" id="IPR018200">
    <property type="entry name" value="USP_CS"/>
</dbReference>
<dbReference type="PROSITE" id="PS00972">
    <property type="entry name" value="USP_1"/>
    <property type="match status" value="1"/>
</dbReference>
<evidence type="ECO:0000313" key="10">
    <source>
        <dbReference type="EMBL" id="PVV01137.1"/>
    </source>
</evidence>
<feature type="domain" description="USP" evidence="9">
    <location>
        <begin position="105"/>
        <end position="440"/>
    </location>
</feature>
<proteinExistence type="inferred from homology"/>
<dbReference type="GO" id="GO:0005829">
    <property type="term" value="C:cytosol"/>
    <property type="evidence" value="ECO:0007669"/>
    <property type="project" value="TreeGrafter"/>
</dbReference>
<feature type="compositionally biased region" description="Polar residues" evidence="8">
    <location>
        <begin position="77"/>
        <end position="87"/>
    </location>
</feature>
<keyword evidence="6 7" id="KW-0788">Thiol protease</keyword>
<dbReference type="EMBL" id="MBFS01001331">
    <property type="protein sequence ID" value="PVV01137.1"/>
    <property type="molecule type" value="Genomic_DNA"/>
</dbReference>
<evidence type="ECO:0000256" key="2">
    <source>
        <dbReference type="ARBA" id="ARBA00009085"/>
    </source>
</evidence>
<dbReference type="Gene3D" id="3.90.70.10">
    <property type="entry name" value="Cysteine proteinases"/>
    <property type="match status" value="1"/>
</dbReference>
<dbReference type="SUPFAM" id="SSF54001">
    <property type="entry name" value="Cysteine proteinases"/>
    <property type="match status" value="1"/>
</dbReference>
<keyword evidence="5 7" id="KW-0378">Hydrolase</keyword>
<dbReference type="GO" id="GO:0016579">
    <property type="term" value="P:protein deubiquitination"/>
    <property type="evidence" value="ECO:0007669"/>
    <property type="project" value="InterPro"/>
</dbReference>
<keyword evidence="3 7" id="KW-0645">Protease</keyword>
<evidence type="ECO:0000259" key="9">
    <source>
        <dbReference type="PROSITE" id="PS50235"/>
    </source>
</evidence>
<evidence type="ECO:0000256" key="5">
    <source>
        <dbReference type="ARBA" id="ARBA00022801"/>
    </source>
</evidence>
<dbReference type="PROSITE" id="PS00973">
    <property type="entry name" value="USP_2"/>
    <property type="match status" value="1"/>
</dbReference>
<feature type="region of interest" description="Disordered" evidence="8">
    <location>
        <begin position="609"/>
        <end position="643"/>
    </location>
</feature>
<protein>
    <recommendedName>
        <fullName evidence="7">Ubiquitin carboxyl-terminal hydrolase</fullName>
        <ecNumber evidence="7">3.4.19.12</ecNumber>
    </recommendedName>
</protein>
<feature type="region of interest" description="Disordered" evidence="8">
    <location>
        <begin position="418"/>
        <end position="449"/>
    </location>
</feature>
<sequence length="643" mass="72072">LEMFEKINSFFQKNKLAGSDGFNPLVRRIDFHEERVPDLAYEKLKARFIPINGNPALQKDSTTTSSSSPNTKEPGFETNSNRTTQAMFPSRPISEKWSKIRKIGPGFNNLGNTCYLNSVLQCLFHTAPLAEYYLTKQHSALCKGGNSCLGCAAERQVDLAFNSSNYSISPSQITSRLKIISKTMRIGEQEDAHEFLRKLIDKIVDSEATNSFKYRHCSNIDIHGLSRTPSDPIVNTTDIHNDLNSSVYNKIFAGYIQNQIICQSCKYQSNKTDKFFDLSLNLQKCSSIHQALSGYFAPETLKGNNAYLCSNCKNKSSAIKQFKIVKSPQIMTVQLCRFCPISGAKISNFISYPTQIDMKPYISSNPKDNNDSNSSSDTYSLYAVLVHSGSYADMGHYYCYVKGSNGIWYLMNDSSVSQVNSPNPSNNSSHSPNLDFKSNNTHSKPKTSWIIKPKSCDDLQSSFSKQSNQNQNLNITLNSSSSSQKNTTPGLDNTALPVSSPVVHIKKSVSATSLNTKPNLQEHVGFKIGKKVDKASLFGASVPLWDLPNLNTNNNTTTPASNTLNNQDALLDNRSKFLKKKHFKDRQLFGIDKRPDFYDAEYDRGKLKKSKTNSVVSNIKKKQSKDKKSFNVFQKAWDQRKKH</sequence>
<comment type="caution">
    <text evidence="10">The sequence shown here is derived from an EMBL/GenBank/DDBJ whole genome shotgun (WGS) entry which is preliminary data.</text>
</comment>
<dbReference type="InterPro" id="IPR038765">
    <property type="entry name" value="Papain-like_cys_pep_sf"/>
</dbReference>
<dbReference type="PANTHER" id="PTHR24006:SF758">
    <property type="entry name" value="UBIQUITIN CARBOXYL-TERMINAL HYDROLASE 36"/>
    <property type="match status" value="1"/>
</dbReference>
<evidence type="ECO:0000256" key="7">
    <source>
        <dbReference type="RuleBase" id="RU366025"/>
    </source>
</evidence>
<feature type="compositionally biased region" description="Low complexity" evidence="8">
    <location>
        <begin position="418"/>
        <end position="433"/>
    </location>
</feature>
<dbReference type="GO" id="GO:0004843">
    <property type="term" value="F:cysteine-type deubiquitinase activity"/>
    <property type="evidence" value="ECO:0007669"/>
    <property type="project" value="UniProtKB-UniRule"/>
</dbReference>
<evidence type="ECO:0000256" key="1">
    <source>
        <dbReference type="ARBA" id="ARBA00000707"/>
    </source>
</evidence>
<evidence type="ECO:0000256" key="4">
    <source>
        <dbReference type="ARBA" id="ARBA00022786"/>
    </source>
</evidence>
<dbReference type="Pfam" id="PF00443">
    <property type="entry name" value="UCH"/>
    <property type="match status" value="1"/>
</dbReference>
<dbReference type="Proteomes" id="UP000245609">
    <property type="component" value="Unassembled WGS sequence"/>
</dbReference>
<dbReference type="OrthoDB" id="420187at2759"/>
<feature type="compositionally biased region" description="Low complexity" evidence="8">
    <location>
        <begin position="475"/>
        <end position="488"/>
    </location>
</feature>
<dbReference type="PANTHER" id="PTHR24006">
    <property type="entry name" value="UBIQUITIN CARBOXYL-TERMINAL HYDROLASE"/>
    <property type="match status" value="1"/>
</dbReference>
<keyword evidence="4 7" id="KW-0833">Ubl conjugation pathway</keyword>
<feature type="non-terminal residue" evidence="10">
    <location>
        <position position="1"/>
    </location>
</feature>
<accession>A0A2T9Z9D6</accession>
<dbReference type="AlphaFoldDB" id="A0A2T9Z9D6"/>
<feature type="region of interest" description="Disordered" evidence="8">
    <location>
        <begin position="475"/>
        <end position="497"/>
    </location>
</feature>
<evidence type="ECO:0000256" key="6">
    <source>
        <dbReference type="ARBA" id="ARBA00022807"/>
    </source>
</evidence>
<comment type="catalytic activity">
    <reaction evidence="1 7">
        <text>Thiol-dependent hydrolysis of ester, thioester, amide, peptide and isopeptide bonds formed by the C-terminal Gly of ubiquitin (a 76-residue protein attached to proteins as an intracellular targeting signal).</text>
        <dbReference type="EC" id="3.4.19.12"/>
    </reaction>
</comment>
<dbReference type="FunFam" id="3.90.70.10:FF:000119">
    <property type="entry name" value="Ubiquitin specific peptidase 36"/>
    <property type="match status" value="1"/>
</dbReference>
<dbReference type="GO" id="GO:0042981">
    <property type="term" value="P:regulation of apoptotic process"/>
    <property type="evidence" value="ECO:0007669"/>
    <property type="project" value="TreeGrafter"/>
</dbReference>
<dbReference type="GO" id="GO:0006508">
    <property type="term" value="P:proteolysis"/>
    <property type="evidence" value="ECO:0007669"/>
    <property type="project" value="UniProtKB-KW"/>
</dbReference>
<dbReference type="InterPro" id="IPR028889">
    <property type="entry name" value="USP"/>
</dbReference>
<reference evidence="10 11" key="1">
    <citation type="journal article" date="2018" name="MBio">
        <title>Comparative Genomics Reveals the Core Gene Toolbox for the Fungus-Insect Symbiosis.</title>
        <authorList>
            <person name="Wang Y."/>
            <person name="Stata M."/>
            <person name="Wang W."/>
            <person name="Stajich J.E."/>
            <person name="White M.M."/>
            <person name="Moncalvo J.M."/>
        </authorList>
    </citation>
    <scope>NUCLEOTIDE SEQUENCE [LARGE SCALE GENOMIC DNA]</scope>
    <source>
        <strain evidence="10 11">SC-DP-2</strain>
    </source>
</reference>
<dbReference type="STRING" id="133381.A0A2T9Z9D6"/>
<evidence type="ECO:0000256" key="8">
    <source>
        <dbReference type="SAM" id="MobiDB-lite"/>
    </source>
</evidence>
<dbReference type="EC" id="3.4.19.12" evidence="7"/>
<feature type="region of interest" description="Disordered" evidence="8">
    <location>
        <begin position="55"/>
        <end position="88"/>
    </location>
</feature>
<evidence type="ECO:0000313" key="11">
    <source>
        <dbReference type="Proteomes" id="UP000245609"/>
    </source>
</evidence>
<dbReference type="InterPro" id="IPR050164">
    <property type="entry name" value="Peptidase_C19"/>
</dbReference>
<dbReference type="PROSITE" id="PS50235">
    <property type="entry name" value="USP_3"/>
    <property type="match status" value="1"/>
</dbReference>
<gene>
    <name evidence="10" type="ORF">BB560_004456</name>
</gene>
<organism evidence="10 11">
    <name type="scientific">Smittium megazygosporum</name>
    <dbReference type="NCBI Taxonomy" id="133381"/>
    <lineage>
        <taxon>Eukaryota</taxon>
        <taxon>Fungi</taxon>
        <taxon>Fungi incertae sedis</taxon>
        <taxon>Zoopagomycota</taxon>
        <taxon>Kickxellomycotina</taxon>
        <taxon>Harpellomycetes</taxon>
        <taxon>Harpellales</taxon>
        <taxon>Legeriomycetaceae</taxon>
        <taxon>Smittium</taxon>
    </lineage>
</organism>
<dbReference type="GO" id="GO:0005634">
    <property type="term" value="C:nucleus"/>
    <property type="evidence" value="ECO:0007669"/>
    <property type="project" value="TreeGrafter"/>
</dbReference>